<dbReference type="OrthoDB" id="9765625at2"/>
<organism evidence="2 3">
    <name type="scientific">Mucisphaera calidilacus</name>
    <dbReference type="NCBI Taxonomy" id="2527982"/>
    <lineage>
        <taxon>Bacteria</taxon>
        <taxon>Pseudomonadati</taxon>
        <taxon>Planctomycetota</taxon>
        <taxon>Phycisphaerae</taxon>
        <taxon>Phycisphaerales</taxon>
        <taxon>Phycisphaeraceae</taxon>
        <taxon>Mucisphaera</taxon>
    </lineage>
</organism>
<accession>A0A518BTK7</accession>
<dbReference type="KEGG" id="mcad:Pan265_01200"/>
<evidence type="ECO:0008006" key="4">
    <source>
        <dbReference type="Google" id="ProtNLM"/>
    </source>
</evidence>
<evidence type="ECO:0000313" key="3">
    <source>
        <dbReference type="Proteomes" id="UP000320386"/>
    </source>
</evidence>
<name>A0A518BTK7_9BACT</name>
<gene>
    <name evidence="2" type="ORF">Pan265_01200</name>
</gene>
<dbReference type="AlphaFoldDB" id="A0A518BTK7"/>
<evidence type="ECO:0000313" key="2">
    <source>
        <dbReference type="EMBL" id="QDU70297.1"/>
    </source>
</evidence>
<dbReference type="PANTHER" id="PTHR36566">
    <property type="entry name" value="NICKEL INSERTION PROTEIN-RELATED"/>
    <property type="match status" value="1"/>
</dbReference>
<dbReference type="Pfam" id="PF01969">
    <property type="entry name" value="Ni_insertion"/>
    <property type="match status" value="1"/>
</dbReference>
<keyword evidence="3" id="KW-1185">Reference proteome</keyword>
<proteinExistence type="predicted"/>
<protein>
    <recommendedName>
        <fullName evidence="4">DUF111 family protein</fullName>
    </recommendedName>
</protein>
<sequence>MPEGESPSQVAELVVNLDDAPGETVGNAINTLMDAGALDAWWTPIGMKKNRPGTMLSVLVRTDDQTRFEQLLLELTGSFGLRSRTWQRAVLDRRHETVTTPFGTARVKIGSRDGIDLVARGEHDDAARCAAESNTPLRIVQAAIDAQATRQFLLAAEDDA</sequence>
<dbReference type="PANTHER" id="PTHR36566:SF1">
    <property type="entry name" value="PYRIDINIUM-3,5-BISTHIOCARBOXYLIC ACID MONONUCLEOTIDE NICKEL INSERTION PROTEIN"/>
    <property type="match status" value="1"/>
</dbReference>
<keyword evidence="1" id="KW-0533">Nickel</keyword>
<dbReference type="Gene3D" id="3.30.70.1380">
    <property type="entry name" value="Transcriptional regulatory protein pf0864 domain like"/>
    <property type="match status" value="1"/>
</dbReference>
<evidence type="ECO:0000256" key="1">
    <source>
        <dbReference type="ARBA" id="ARBA00022596"/>
    </source>
</evidence>
<dbReference type="Proteomes" id="UP000320386">
    <property type="component" value="Chromosome"/>
</dbReference>
<dbReference type="RefSeq" id="WP_145444335.1">
    <property type="nucleotide sequence ID" value="NZ_CP036280.1"/>
</dbReference>
<dbReference type="EMBL" id="CP036280">
    <property type="protein sequence ID" value="QDU70297.1"/>
    <property type="molecule type" value="Genomic_DNA"/>
</dbReference>
<dbReference type="InterPro" id="IPR002822">
    <property type="entry name" value="Ni_insertion"/>
</dbReference>
<reference evidence="2 3" key="1">
    <citation type="submission" date="2019-02" db="EMBL/GenBank/DDBJ databases">
        <title>Deep-cultivation of Planctomycetes and their phenomic and genomic characterization uncovers novel biology.</title>
        <authorList>
            <person name="Wiegand S."/>
            <person name="Jogler M."/>
            <person name="Boedeker C."/>
            <person name="Pinto D."/>
            <person name="Vollmers J."/>
            <person name="Rivas-Marin E."/>
            <person name="Kohn T."/>
            <person name="Peeters S.H."/>
            <person name="Heuer A."/>
            <person name="Rast P."/>
            <person name="Oberbeckmann S."/>
            <person name="Bunk B."/>
            <person name="Jeske O."/>
            <person name="Meyerdierks A."/>
            <person name="Storesund J.E."/>
            <person name="Kallscheuer N."/>
            <person name="Luecker S."/>
            <person name="Lage O.M."/>
            <person name="Pohl T."/>
            <person name="Merkel B.J."/>
            <person name="Hornburger P."/>
            <person name="Mueller R.-W."/>
            <person name="Bruemmer F."/>
            <person name="Labrenz M."/>
            <person name="Spormann A.M."/>
            <person name="Op den Camp H."/>
            <person name="Overmann J."/>
            <person name="Amann R."/>
            <person name="Jetten M.S.M."/>
            <person name="Mascher T."/>
            <person name="Medema M.H."/>
            <person name="Devos D.P."/>
            <person name="Kaster A.-K."/>
            <person name="Ovreas L."/>
            <person name="Rohde M."/>
            <person name="Galperin M.Y."/>
            <person name="Jogler C."/>
        </authorList>
    </citation>
    <scope>NUCLEOTIDE SEQUENCE [LARGE SCALE GENOMIC DNA]</scope>
    <source>
        <strain evidence="2 3">Pan265</strain>
    </source>
</reference>